<dbReference type="SUPFAM" id="SSF55811">
    <property type="entry name" value="Nudix"/>
    <property type="match status" value="1"/>
</dbReference>
<evidence type="ECO:0000256" key="2">
    <source>
        <dbReference type="ARBA" id="ARBA00022801"/>
    </source>
</evidence>
<dbReference type="Proteomes" id="UP001234495">
    <property type="component" value="Unassembled WGS sequence"/>
</dbReference>
<organism evidence="4 5">
    <name type="scientific">Metabacillus malikii</name>
    <dbReference type="NCBI Taxonomy" id="1504265"/>
    <lineage>
        <taxon>Bacteria</taxon>
        <taxon>Bacillati</taxon>
        <taxon>Bacillota</taxon>
        <taxon>Bacilli</taxon>
        <taxon>Bacillales</taxon>
        <taxon>Bacillaceae</taxon>
        <taxon>Metabacillus</taxon>
    </lineage>
</organism>
<gene>
    <name evidence="4" type="ORF">J2S19_000459</name>
</gene>
<dbReference type="InterPro" id="IPR015797">
    <property type="entry name" value="NUDIX_hydrolase-like_dom_sf"/>
</dbReference>
<keyword evidence="2 4" id="KW-0378">Hydrolase</keyword>
<evidence type="ECO:0000259" key="3">
    <source>
        <dbReference type="PROSITE" id="PS51462"/>
    </source>
</evidence>
<evidence type="ECO:0000313" key="5">
    <source>
        <dbReference type="Proteomes" id="UP001234495"/>
    </source>
</evidence>
<evidence type="ECO:0000256" key="1">
    <source>
        <dbReference type="ARBA" id="ARBA00001946"/>
    </source>
</evidence>
<dbReference type="Pfam" id="PF00293">
    <property type="entry name" value="NUDIX"/>
    <property type="match status" value="1"/>
</dbReference>
<dbReference type="PROSITE" id="PS51462">
    <property type="entry name" value="NUDIX"/>
    <property type="match status" value="1"/>
</dbReference>
<proteinExistence type="predicted"/>
<dbReference type="PANTHER" id="PTHR43046:SF2">
    <property type="entry name" value="8-OXO-DGTP DIPHOSPHATASE-RELATED"/>
    <property type="match status" value="1"/>
</dbReference>
<dbReference type="PANTHER" id="PTHR43046">
    <property type="entry name" value="GDP-MANNOSE MANNOSYL HYDROLASE"/>
    <property type="match status" value="1"/>
</dbReference>
<dbReference type="PROSITE" id="PS00893">
    <property type="entry name" value="NUDIX_BOX"/>
    <property type="match status" value="1"/>
</dbReference>
<dbReference type="EC" id="3.6.1.55" evidence="4"/>
<evidence type="ECO:0000313" key="4">
    <source>
        <dbReference type="EMBL" id="MDQ0229209.1"/>
    </source>
</evidence>
<reference evidence="4 5" key="1">
    <citation type="submission" date="2023-07" db="EMBL/GenBank/DDBJ databases">
        <title>Genomic Encyclopedia of Type Strains, Phase IV (KMG-IV): sequencing the most valuable type-strain genomes for metagenomic binning, comparative biology and taxonomic classification.</title>
        <authorList>
            <person name="Goeker M."/>
        </authorList>
    </citation>
    <scope>NUCLEOTIDE SEQUENCE [LARGE SCALE GENOMIC DNA]</scope>
    <source>
        <strain evidence="4 5">DSM 29005</strain>
    </source>
</reference>
<feature type="domain" description="Nudix hydrolase" evidence="3">
    <location>
        <begin position="15"/>
        <end position="143"/>
    </location>
</feature>
<dbReference type="Gene3D" id="3.90.79.10">
    <property type="entry name" value="Nucleoside Triphosphate Pyrophosphohydrolase"/>
    <property type="match status" value="1"/>
</dbReference>
<dbReference type="EMBL" id="JAUSUD010000001">
    <property type="protein sequence ID" value="MDQ0229209.1"/>
    <property type="molecule type" value="Genomic_DNA"/>
</dbReference>
<keyword evidence="5" id="KW-1185">Reference proteome</keyword>
<sequence>MVIVFGNKIDGVDYQVRKAVYAVIFNSTNERVLTVQNSKGDYFLPGGGIENNENHQECLVREMFEETGYAVSIGSFIGNAKRFFQSTNNEHVINDGYFYLADLLHKEQEPIEVDHFIKWFDINNIKRFLVHEHHCWAVNEGVTKFR</sequence>
<dbReference type="RefSeq" id="WP_307336502.1">
    <property type="nucleotide sequence ID" value="NZ_JAUSUD010000001.1"/>
</dbReference>
<comment type="cofactor">
    <cofactor evidence="1">
        <name>Mg(2+)</name>
        <dbReference type="ChEBI" id="CHEBI:18420"/>
    </cofactor>
</comment>
<dbReference type="GO" id="GO:0035539">
    <property type="term" value="F:8-oxo-7,8-dihydrodeoxyguanosine triphosphate pyrophosphatase activity"/>
    <property type="evidence" value="ECO:0007669"/>
    <property type="project" value="UniProtKB-EC"/>
</dbReference>
<dbReference type="InterPro" id="IPR000086">
    <property type="entry name" value="NUDIX_hydrolase_dom"/>
</dbReference>
<dbReference type="CDD" id="cd04684">
    <property type="entry name" value="NUDIX_Hydrolase"/>
    <property type="match status" value="1"/>
</dbReference>
<accession>A0ABT9ZAD5</accession>
<comment type="caution">
    <text evidence="4">The sequence shown here is derived from an EMBL/GenBank/DDBJ whole genome shotgun (WGS) entry which is preliminary data.</text>
</comment>
<name>A0ABT9ZAD5_9BACI</name>
<dbReference type="InterPro" id="IPR020084">
    <property type="entry name" value="NUDIX_hydrolase_CS"/>
</dbReference>
<protein>
    <submittedName>
        <fullName evidence="4">8-oxo-dGTP diphosphatase</fullName>
        <ecNumber evidence="4">3.6.1.55</ecNumber>
    </submittedName>
</protein>